<dbReference type="InterPro" id="IPR000835">
    <property type="entry name" value="HTH_MarR-typ"/>
</dbReference>
<sequence length="154" mass="17894">MDRKIGLKIRILANELNRKAAEILKEDDGEASSSIQMRILNFIHRRNSQQIPVYQKDIEQEFDIRRSTATGVLQTMEKRLFIERSSCKEDNRFKTIILTDLGKQKVKENIVKLHKFDALLVQGITEEELTIFFKVMGKLSENSKQINKEGDLIT</sequence>
<keyword evidence="3" id="KW-0804">Transcription</keyword>
<dbReference type="InterPro" id="IPR036390">
    <property type="entry name" value="WH_DNA-bd_sf"/>
</dbReference>
<dbReference type="Proteomes" id="UP000194948">
    <property type="component" value="Chromosome"/>
</dbReference>
<dbReference type="SUPFAM" id="SSF46785">
    <property type="entry name" value="Winged helix' DNA-binding domain"/>
    <property type="match status" value="1"/>
</dbReference>
<dbReference type="GO" id="GO:0003677">
    <property type="term" value="F:DNA binding"/>
    <property type="evidence" value="ECO:0007669"/>
    <property type="project" value="UniProtKB-KW"/>
</dbReference>
<evidence type="ECO:0000256" key="1">
    <source>
        <dbReference type="ARBA" id="ARBA00023015"/>
    </source>
</evidence>
<reference evidence="6" key="1">
    <citation type="submission" date="2017-05" db="EMBL/GenBank/DDBJ databases">
        <title>The Genome Sequence of EEnterococcus faecalis 9F2_4866.</title>
        <authorList>
            <consortium name="The Broad Institute Genomics Platform"/>
            <consortium name="The Broad Institute Genomic Center for Infectious Diseases"/>
            <person name="Earl A."/>
            <person name="Manson A."/>
            <person name="Schwartman J."/>
            <person name="Gilmore M."/>
            <person name="Abouelleil A."/>
            <person name="Cao P."/>
            <person name="Chapman S."/>
            <person name="Cusick C."/>
            <person name="Shea T."/>
            <person name="Young S."/>
            <person name="Neafsey D."/>
            <person name="Nusbaum C."/>
            <person name="Birren B."/>
        </authorList>
    </citation>
    <scope>NUCLEOTIDE SEQUENCE [LARGE SCALE GENOMIC DNA]</scope>
    <source>
        <strain evidence="6">7F3_DIV0205</strain>
    </source>
</reference>
<dbReference type="GO" id="GO:0003700">
    <property type="term" value="F:DNA-binding transcription factor activity"/>
    <property type="evidence" value="ECO:0007669"/>
    <property type="project" value="InterPro"/>
</dbReference>
<dbReference type="RefSeq" id="WP_086314029.1">
    <property type="nucleotide sequence ID" value="NZ_CP147244.1"/>
</dbReference>
<dbReference type="EMBL" id="CP147244">
    <property type="protein sequence ID" value="WYK00497.1"/>
    <property type="molecule type" value="Genomic_DNA"/>
</dbReference>
<feature type="domain" description="HTH marR-type" evidence="4">
    <location>
        <begin position="1"/>
        <end position="141"/>
    </location>
</feature>
<dbReference type="PROSITE" id="PS50995">
    <property type="entry name" value="HTH_MARR_2"/>
    <property type="match status" value="1"/>
</dbReference>
<evidence type="ECO:0000313" key="6">
    <source>
        <dbReference type="Proteomes" id="UP000194948"/>
    </source>
</evidence>
<evidence type="ECO:0000313" key="5">
    <source>
        <dbReference type="EMBL" id="WYK00497.1"/>
    </source>
</evidence>
<keyword evidence="1" id="KW-0805">Transcription regulation</keyword>
<proteinExistence type="predicted"/>
<dbReference type="Gene3D" id="1.10.10.10">
    <property type="entry name" value="Winged helix-like DNA-binding domain superfamily/Winged helix DNA-binding domain"/>
    <property type="match status" value="1"/>
</dbReference>
<name>A0AAQ3W8E6_9ENTE</name>
<reference evidence="5 6" key="2">
    <citation type="submission" date="2024-03" db="EMBL/GenBank/DDBJ databases">
        <title>The Genome Sequence of Enterococcus sp. DIV0205d.</title>
        <authorList>
            <consortium name="The Broad Institute Genomics Platform"/>
            <consortium name="The Broad Institute Microbial Omics Core"/>
            <consortium name="The Broad Institute Genomic Center for Infectious Diseases"/>
            <person name="Earl A."/>
            <person name="Manson A."/>
            <person name="Gilmore M."/>
            <person name="Schwartman J."/>
            <person name="Shea T."/>
            <person name="Abouelleil A."/>
            <person name="Cao P."/>
            <person name="Chapman S."/>
            <person name="Cusick C."/>
            <person name="Young S."/>
            <person name="Neafsey D."/>
            <person name="Nusbaum C."/>
            <person name="Birren B."/>
        </authorList>
    </citation>
    <scope>NUCLEOTIDE SEQUENCE [LARGE SCALE GENOMIC DNA]</scope>
    <source>
        <strain evidence="5 6">7F3_DIV0205</strain>
    </source>
</reference>
<dbReference type="Pfam" id="PF01047">
    <property type="entry name" value="MarR"/>
    <property type="match status" value="1"/>
</dbReference>
<dbReference type="InterPro" id="IPR036388">
    <property type="entry name" value="WH-like_DNA-bd_sf"/>
</dbReference>
<evidence type="ECO:0000256" key="2">
    <source>
        <dbReference type="ARBA" id="ARBA00023125"/>
    </source>
</evidence>
<dbReference type="PANTHER" id="PTHR42756">
    <property type="entry name" value="TRANSCRIPTIONAL REGULATOR, MARR"/>
    <property type="match status" value="1"/>
</dbReference>
<dbReference type="SMART" id="SM00347">
    <property type="entry name" value="HTH_MARR"/>
    <property type="match status" value="1"/>
</dbReference>
<gene>
    <name evidence="5" type="ORF">A5821_001595</name>
</gene>
<keyword evidence="6" id="KW-1185">Reference proteome</keyword>
<protein>
    <recommendedName>
        <fullName evidence="4">HTH marR-type domain-containing protein</fullName>
    </recommendedName>
</protein>
<evidence type="ECO:0000256" key="3">
    <source>
        <dbReference type="ARBA" id="ARBA00023163"/>
    </source>
</evidence>
<evidence type="ECO:0000259" key="4">
    <source>
        <dbReference type="PROSITE" id="PS50995"/>
    </source>
</evidence>
<accession>A0AAQ3W8E6</accession>
<keyword evidence="2" id="KW-0238">DNA-binding</keyword>
<dbReference type="PANTHER" id="PTHR42756:SF1">
    <property type="entry name" value="TRANSCRIPTIONAL REPRESSOR OF EMRAB OPERON"/>
    <property type="match status" value="1"/>
</dbReference>
<dbReference type="PRINTS" id="PR00598">
    <property type="entry name" value="HTHMARR"/>
</dbReference>
<dbReference type="AlphaFoldDB" id="A0AAQ3W8E6"/>
<organism evidence="5 6">
    <name type="scientific">Candidatus Enterococcus palustris</name>
    <dbReference type="NCBI Taxonomy" id="1834189"/>
    <lineage>
        <taxon>Bacteria</taxon>
        <taxon>Bacillati</taxon>
        <taxon>Bacillota</taxon>
        <taxon>Bacilli</taxon>
        <taxon>Lactobacillales</taxon>
        <taxon>Enterococcaceae</taxon>
        <taxon>Enterococcus</taxon>
    </lineage>
</organism>